<dbReference type="EMBL" id="GBXM01068970">
    <property type="protein sequence ID" value="JAH39607.1"/>
    <property type="molecule type" value="Transcribed_RNA"/>
</dbReference>
<name>A0A0E9SEC7_ANGAN</name>
<evidence type="ECO:0000313" key="1">
    <source>
        <dbReference type="EMBL" id="JAH39607.1"/>
    </source>
</evidence>
<organism evidence="1">
    <name type="scientific">Anguilla anguilla</name>
    <name type="common">European freshwater eel</name>
    <name type="synonym">Muraena anguilla</name>
    <dbReference type="NCBI Taxonomy" id="7936"/>
    <lineage>
        <taxon>Eukaryota</taxon>
        <taxon>Metazoa</taxon>
        <taxon>Chordata</taxon>
        <taxon>Craniata</taxon>
        <taxon>Vertebrata</taxon>
        <taxon>Euteleostomi</taxon>
        <taxon>Actinopterygii</taxon>
        <taxon>Neopterygii</taxon>
        <taxon>Teleostei</taxon>
        <taxon>Anguilliformes</taxon>
        <taxon>Anguillidae</taxon>
        <taxon>Anguilla</taxon>
    </lineage>
</organism>
<accession>A0A0E9SEC7</accession>
<reference evidence="1" key="1">
    <citation type="submission" date="2014-11" db="EMBL/GenBank/DDBJ databases">
        <authorList>
            <person name="Amaro Gonzalez C."/>
        </authorList>
    </citation>
    <scope>NUCLEOTIDE SEQUENCE</scope>
</reference>
<proteinExistence type="predicted"/>
<sequence>MHLQNSCKEYIPFNSFMLFSVKFGLAGSLQARCQPVHLIHYLILVENLPQK</sequence>
<protein>
    <submittedName>
        <fullName evidence="1">Uncharacterized protein</fullName>
    </submittedName>
</protein>
<dbReference type="AlphaFoldDB" id="A0A0E9SEC7"/>
<reference evidence="1" key="2">
    <citation type="journal article" date="2015" name="Fish Shellfish Immunol.">
        <title>Early steps in the European eel (Anguilla anguilla)-Vibrio vulnificus interaction in the gills: Role of the RtxA13 toxin.</title>
        <authorList>
            <person name="Callol A."/>
            <person name="Pajuelo D."/>
            <person name="Ebbesson L."/>
            <person name="Teles M."/>
            <person name="MacKenzie S."/>
            <person name="Amaro C."/>
        </authorList>
    </citation>
    <scope>NUCLEOTIDE SEQUENCE</scope>
</reference>